<dbReference type="EC" id="3.5.1.4" evidence="3"/>
<feature type="domain" description="Amidase" evidence="4">
    <location>
        <begin position="25"/>
        <end position="444"/>
    </location>
</feature>
<gene>
    <name evidence="5" type="ORF">EBN03_11805</name>
</gene>
<protein>
    <recommendedName>
        <fullName evidence="3">amidase</fullName>
        <ecNumber evidence="3">3.5.1.4</ecNumber>
    </recommendedName>
</protein>
<evidence type="ECO:0000256" key="2">
    <source>
        <dbReference type="ARBA" id="ARBA00009199"/>
    </source>
</evidence>
<proteinExistence type="inferred from homology"/>
<dbReference type="PROSITE" id="PS00571">
    <property type="entry name" value="AMIDASES"/>
    <property type="match status" value="1"/>
</dbReference>
<dbReference type="OrthoDB" id="5175573at2"/>
<dbReference type="Gene3D" id="3.90.1300.10">
    <property type="entry name" value="Amidase signature (AS) domain"/>
    <property type="match status" value="1"/>
</dbReference>
<dbReference type="PANTHER" id="PTHR11895:SF7">
    <property type="entry name" value="GLUTAMYL-TRNA(GLN) AMIDOTRANSFERASE SUBUNIT A, MITOCHONDRIAL"/>
    <property type="match status" value="1"/>
</dbReference>
<keyword evidence="6" id="KW-1185">Reference proteome</keyword>
<accession>A0A3M2L6L9</accession>
<evidence type="ECO:0000256" key="1">
    <source>
        <dbReference type="ARBA" id="ARBA00001311"/>
    </source>
</evidence>
<dbReference type="InterPro" id="IPR020556">
    <property type="entry name" value="Amidase_CS"/>
</dbReference>
<evidence type="ECO:0000313" key="5">
    <source>
        <dbReference type="EMBL" id="RMI32984.1"/>
    </source>
</evidence>
<dbReference type="InterPro" id="IPR036928">
    <property type="entry name" value="AS_sf"/>
</dbReference>
<comment type="similarity">
    <text evidence="2">Belongs to the amidase family.</text>
</comment>
<evidence type="ECO:0000259" key="4">
    <source>
        <dbReference type="Pfam" id="PF01425"/>
    </source>
</evidence>
<comment type="caution">
    <text evidence="5">The sequence shown here is derived from an EMBL/GenBank/DDBJ whole genome shotgun (WGS) entry which is preliminary data.</text>
</comment>
<comment type="catalytic activity">
    <reaction evidence="1">
        <text>a monocarboxylic acid amide + H2O = a monocarboxylate + NH4(+)</text>
        <dbReference type="Rhea" id="RHEA:12020"/>
        <dbReference type="ChEBI" id="CHEBI:15377"/>
        <dbReference type="ChEBI" id="CHEBI:28938"/>
        <dbReference type="ChEBI" id="CHEBI:35757"/>
        <dbReference type="ChEBI" id="CHEBI:83628"/>
        <dbReference type="EC" id="3.5.1.4"/>
    </reaction>
</comment>
<dbReference type="Pfam" id="PF01425">
    <property type="entry name" value="Amidase"/>
    <property type="match status" value="1"/>
</dbReference>
<dbReference type="RefSeq" id="WP_122188369.1">
    <property type="nucleotide sequence ID" value="NZ_RFFH01000004.1"/>
</dbReference>
<dbReference type="GO" id="GO:0004040">
    <property type="term" value="F:amidase activity"/>
    <property type="evidence" value="ECO:0007669"/>
    <property type="project" value="UniProtKB-EC"/>
</dbReference>
<dbReference type="SUPFAM" id="SSF75304">
    <property type="entry name" value="Amidase signature (AS) enzymes"/>
    <property type="match status" value="1"/>
</dbReference>
<dbReference type="Proteomes" id="UP000279275">
    <property type="component" value="Unassembled WGS sequence"/>
</dbReference>
<dbReference type="AlphaFoldDB" id="A0A3M2L6L9"/>
<evidence type="ECO:0000256" key="3">
    <source>
        <dbReference type="ARBA" id="ARBA00012922"/>
    </source>
</evidence>
<dbReference type="InterPro" id="IPR023631">
    <property type="entry name" value="Amidase_dom"/>
</dbReference>
<dbReference type="PANTHER" id="PTHR11895">
    <property type="entry name" value="TRANSAMIDASE"/>
    <property type="match status" value="1"/>
</dbReference>
<dbReference type="InterPro" id="IPR000120">
    <property type="entry name" value="Amidase"/>
</dbReference>
<reference evidence="5 6" key="1">
    <citation type="submission" date="2018-10" db="EMBL/GenBank/DDBJ databases">
        <title>Isolation from cow dung.</title>
        <authorList>
            <person name="Ling L."/>
        </authorList>
    </citation>
    <scope>NUCLEOTIDE SEQUENCE [LARGE SCALE GENOMIC DNA]</scope>
    <source>
        <strain evidence="5 6">NEAU-LL90</strain>
    </source>
</reference>
<dbReference type="EMBL" id="RFFH01000004">
    <property type="protein sequence ID" value="RMI32984.1"/>
    <property type="molecule type" value="Genomic_DNA"/>
</dbReference>
<organism evidence="5 6">
    <name type="scientific">Nocardia stercoris</name>
    <dbReference type="NCBI Taxonomy" id="2483361"/>
    <lineage>
        <taxon>Bacteria</taxon>
        <taxon>Bacillati</taxon>
        <taxon>Actinomycetota</taxon>
        <taxon>Actinomycetes</taxon>
        <taxon>Mycobacteriales</taxon>
        <taxon>Nocardiaceae</taxon>
        <taxon>Nocardia</taxon>
    </lineage>
</organism>
<sequence>MAELHELSALEQGAAVRSGEVGVVELVEHHLARIARLNPESHAFLTVTVEQARAAARAFAGSEFEQASPLAGVPTAIKDQLGVPGTPTTFGSAAFRDHRPEIESAGTALLRRGGLISLGKTNLPEFAAGLYTDNDLTGSVRSPWDRTRTAGGSSGGAAVAVATGLVPVAHGTDGGGSIRIPSSACGLFGLKASRGRVSNGPNGIDVTGLSCHGPLARTVRDAAAFLDVLAIPQTGDPYRAQQLPPGQTYLAAADAEPGRLRIGAYATGAGPEAARAYREAIDLLVGLGHDVIEIENPAEPAVAEAFAVVWSIQQLHHQVPPEREELLRPISRWWREFGRQVTGERLFAALATLQLGGRRALTAFAPYDAILTPTLAQLPPSPDWFTAPDDRLVELARQGEVSPYAGLFNVTGQPAASLPLHWTEDGFPVGVTLAGRPAGEAQLLSLSAQLEAARPWAHRRPPVPADV</sequence>
<name>A0A3M2L6L9_9NOCA</name>
<evidence type="ECO:0000313" key="6">
    <source>
        <dbReference type="Proteomes" id="UP000279275"/>
    </source>
</evidence>